<comment type="caution">
    <text evidence="2">The sequence shown here is derived from an EMBL/GenBank/DDBJ whole genome shotgun (WGS) entry which is preliminary data.</text>
</comment>
<feature type="region of interest" description="Disordered" evidence="1">
    <location>
        <begin position="491"/>
        <end position="517"/>
    </location>
</feature>
<proteinExistence type="predicted"/>
<dbReference type="AlphaFoldDB" id="A0A699GQF5"/>
<dbReference type="EMBL" id="BKCJ010022532">
    <property type="protein sequence ID" value="GEV40336.1"/>
    <property type="molecule type" value="Genomic_DNA"/>
</dbReference>
<reference evidence="2" key="1">
    <citation type="journal article" date="2019" name="Sci. Rep.">
        <title>Draft genome of Tanacetum cinerariifolium, the natural source of mosquito coil.</title>
        <authorList>
            <person name="Yamashiro T."/>
            <person name="Shiraishi A."/>
            <person name="Satake H."/>
            <person name="Nakayama K."/>
        </authorList>
    </citation>
    <scope>NUCLEOTIDE SEQUENCE</scope>
</reference>
<feature type="region of interest" description="Disordered" evidence="1">
    <location>
        <begin position="369"/>
        <end position="399"/>
    </location>
</feature>
<organism evidence="2">
    <name type="scientific">Tanacetum cinerariifolium</name>
    <name type="common">Dalmatian daisy</name>
    <name type="synonym">Chrysanthemum cinerariifolium</name>
    <dbReference type="NCBI Taxonomy" id="118510"/>
    <lineage>
        <taxon>Eukaryota</taxon>
        <taxon>Viridiplantae</taxon>
        <taxon>Streptophyta</taxon>
        <taxon>Embryophyta</taxon>
        <taxon>Tracheophyta</taxon>
        <taxon>Spermatophyta</taxon>
        <taxon>Magnoliopsida</taxon>
        <taxon>eudicotyledons</taxon>
        <taxon>Gunneridae</taxon>
        <taxon>Pentapetalae</taxon>
        <taxon>asterids</taxon>
        <taxon>campanulids</taxon>
        <taxon>Asterales</taxon>
        <taxon>Asteraceae</taxon>
        <taxon>Asteroideae</taxon>
        <taxon>Anthemideae</taxon>
        <taxon>Anthemidinae</taxon>
        <taxon>Tanacetum</taxon>
    </lineage>
</organism>
<sequence>MRELTFFLGLQVKQSEKGIFISQDKSVAEILKKFDFSSVRTAGTPIKTQKPLVKDEEAADVDFNLYRSMIRSLMYLIASRPDIMFVVRACSRFQVTLKLSHLHTVKRIFRLLKEVDFIAVQEADIVATSTTEAEDSYEKKLIHVLKIHIEDNVADLLTKAFDVSSVSSILVSIGPLSHSSSSCLRTAISNYGVSLGIPTLVVMYLSCLLEEQCLEPALNLNVHCCGREVFDLEKVKTAQANEVSSLKKRVTTLEQRQISRILGFHSFRASTSRRHSLEVIVEDKGSGEKGGNTAEIVSTARSDISAARPKVSTAEPKTPPTITTLFDDEDVTIADTLVKMKSQKSKEKGVAFKDADDSTRPIRSITTLQPLPTIDPKDKDKGILQEPEPVNKTKKRDQDQIERDVEVALKIQAVLDKEVRTERERQEMAPKAALAGLYDENSLKEGRNSRFTHAQLKSRSFEEIKKLHTKEQKWVDAFVCIGYEEDEKRVGSRKKRAVGSSSKQKSPKKQKVNDQESVDSDKELKICLKKLGTMEAGDVYVYKLTRLYGSYRHFSTFSRMLEVLDRQDMLDLHKIMMERFPTNDLEGYDLIL</sequence>
<dbReference type="PANTHER" id="PTHR11439">
    <property type="entry name" value="GAG-POL-RELATED RETROTRANSPOSON"/>
    <property type="match status" value="1"/>
</dbReference>
<evidence type="ECO:0000256" key="1">
    <source>
        <dbReference type="SAM" id="MobiDB-lite"/>
    </source>
</evidence>
<protein>
    <submittedName>
        <fullName evidence="2">Uncharacterized protein</fullName>
    </submittedName>
</protein>
<dbReference type="PANTHER" id="PTHR11439:SF509">
    <property type="entry name" value="RNA-DIRECTED DNA POLYMERASE"/>
    <property type="match status" value="1"/>
</dbReference>
<gene>
    <name evidence="2" type="ORF">Tci_112313</name>
</gene>
<evidence type="ECO:0000313" key="2">
    <source>
        <dbReference type="EMBL" id="GEV40336.1"/>
    </source>
</evidence>
<accession>A0A699GQF5</accession>
<name>A0A699GQF5_TANCI</name>